<reference evidence="2" key="2">
    <citation type="submission" date="2021-04" db="EMBL/GenBank/DDBJ databases">
        <title>Isolation and genomic analysis of the ibuprofen-degrading bacterium Sphingomonas strain MPO218.</title>
        <authorList>
            <person name="Aulestia M."/>
            <person name="Flores A."/>
            <person name="Mangas E.L."/>
            <person name="Perez-Pulido A.J."/>
            <person name="Santero E."/>
            <person name="Camacho E.M."/>
        </authorList>
    </citation>
    <scope>NUCLEOTIDE SEQUENCE</scope>
    <source>
        <strain evidence="2">MPO218</strain>
        <plasmid evidence="2">pIBU218</plasmid>
    </source>
</reference>
<proteinExistence type="predicted"/>
<protein>
    <submittedName>
        <fullName evidence="2">Uncharacterized protein</fullName>
    </submittedName>
</protein>
<evidence type="ECO:0000256" key="1">
    <source>
        <dbReference type="SAM" id="MobiDB-lite"/>
    </source>
</evidence>
<reference evidence="2" key="1">
    <citation type="submission" date="2020-07" db="EMBL/GenBank/DDBJ databases">
        <authorList>
            <person name="Camacho E."/>
        </authorList>
    </citation>
    <scope>NUCLEOTIDE SEQUENCE</scope>
    <source>
        <strain evidence="2">MPO218</strain>
        <plasmid evidence="2">pIBU218</plasmid>
    </source>
</reference>
<accession>A0A975D8Z1</accession>
<evidence type="ECO:0000313" key="2">
    <source>
        <dbReference type="EMBL" id="QTH24878.1"/>
    </source>
</evidence>
<organism evidence="2 3">
    <name type="scientific">Rhizorhabdus wittichii</name>
    <dbReference type="NCBI Taxonomy" id="160791"/>
    <lineage>
        <taxon>Bacteria</taxon>
        <taxon>Pseudomonadati</taxon>
        <taxon>Pseudomonadota</taxon>
        <taxon>Alphaproteobacteria</taxon>
        <taxon>Sphingomonadales</taxon>
        <taxon>Sphingomonadaceae</taxon>
        <taxon>Rhizorhabdus</taxon>
    </lineage>
</organism>
<feature type="compositionally biased region" description="Basic and acidic residues" evidence="1">
    <location>
        <begin position="20"/>
        <end position="33"/>
    </location>
</feature>
<evidence type="ECO:0000313" key="3">
    <source>
        <dbReference type="Proteomes" id="UP000664914"/>
    </source>
</evidence>
<keyword evidence="2" id="KW-0614">Plasmid</keyword>
<dbReference type="RefSeq" id="WP_208634581.1">
    <property type="nucleotide sequence ID" value="NZ_CP059320.1"/>
</dbReference>
<gene>
    <name evidence="2" type="ORF">HRJ34_27830</name>
</gene>
<name>A0A975D8Z1_9SPHN</name>
<dbReference type="EMBL" id="CP059320">
    <property type="protein sequence ID" value="QTH24878.1"/>
    <property type="molecule type" value="Genomic_DNA"/>
</dbReference>
<dbReference type="Proteomes" id="UP000664914">
    <property type="component" value="Plasmid pIBU218"/>
</dbReference>
<dbReference type="AlphaFoldDB" id="A0A975D8Z1"/>
<sequence>MAEPKPAAPAMGDIIGKTRQRLETHDDPTERLKSLIASTPPAGAAVDQTPIREPVRPTPPANYFPQVQADTAAIPKRKPMRGPARTKHITMRLSQPERDRLVIWCEARNLSLPDGIIALLDLAEGEGAPGPGPV</sequence>
<feature type="region of interest" description="Disordered" evidence="1">
    <location>
        <begin position="1"/>
        <end position="64"/>
    </location>
</feature>
<geneLocation type="plasmid" evidence="2 3">
    <name>pIBU218</name>
</geneLocation>